<comment type="caution">
    <text evidence="2">The sequence shown here is derived from an EMBL/GenBank/DDBJ whole genome shotgun (WGS) entry which is preliminary data.</text>
</comment>
<evidence type="ECO:0000313" key="4">
    <source>
        <dbReference type="Proteomes" id="UP001190700"/>
    </source>
</evidence>
<name>A0AAE0CDP8_9CHLO</name>
<dbReference type="EMBL" id="LGRX02004544">
    <property type="protein sequence ID" value="KAK3280089.1"/>
    <property type="molecule type" value="Genomic_DNA"/>
</dbReference>
<feature type="compositionally biased region" description="Basic and acidic residues" evidence="1">
    <location>
        <begin position="331"/>
        <end position="346"/>
    </location>
</feature>
<reference evidence="2" key="2">
    <citation type="submission" date="2023-06" db="EMBL/GenBank/DDBJ databases">
        <title>Long-read-based genome assembly of the green algal bacterivore Cymbomonas tetramitiformis.</title>
        <authorList>
            <person name="Gyaltshen Y."/>
            <person name="Rozenberg A."/>
            <person name="Paasch A."/>
            <person name="Burns J.A."/>
            <person name="Warring S."/>
            <person name="Larson R."/>
            <person name="Maurer-Alcala X."/>
            <person name="Dacks J."/>
            <person name="Kim E."/>
        </authorList>
    </citation>
    <scope>NUCLEOTIDE SEQUENCE</scope>
    <source>
        <strain evidence="2">PLY_AMNH</strain>
    </source>
</reference>
<organism evidence="2 4">
    <name type="scientific">Cymbomonas tetramitiformis</name>
    <dbReference type="NCBI Taxonomy" id="36881"/>
    <lineage>
        <taxon>Eukaryota</taxon>
        <taxon>Viridiplantae</taxon>
        <taxon>Chlorophyta</taxon>
        <taxon>Pyramimonadophyceae</taxon>
        <taxon>Pyramimonadales</taxon>
        <taxon>Pyramimonadaceae</taxon>
        <taxon>Cymbomonas</taxon>
    </lineage>
</organism>
<accession>A0AAE0CDP8</accession>
<proteinExistence type="predicted"/>
<evidence type="ECO:0000256" key="1">
    <source>
        <dbReference type="SAM" id="MobiDB-lite"/>
    </source>
</evidence>
<keyword evidence="4" id="KW-1185">Reference proteome</keyword>
<reference evidence="2 4" key="1">
    <citation type="journal article" date="2015" name="Genome Biol. Evol.">
        <title>Comparative Genomics of a Bacterivorous Green Alga Reveals Evolutionary Causalities and Consequences of Phago-Mixotrophic Mode of Nutrition.</title>
        <authorList>
            <person name="Burns J.A."/>
            <person name="Paasch A."/>
            <person name="Narechania A."/>
            <person name="Kim E."/>
        </authorList>
    </citation>
    <scope>NUCLEOTIDE SEQUENCE [LARGE SCALE GENOMIC DNA]</scope>
    <source>
        <strain evidence="2">PLY_AMNH</strain>
    </source>
</reference>
<evidence type="ECO:0000313" key="3">
    <source>
        <dbReference type="EMBL" id="KAK3280089.1"/>
    </source>
</evidence>
<feature type="region of interest" description="Disordered" evidence="1">
    <location>
        <begin position="293"/>
        <end position="346"/>
    </location>
</feature>
<feature type="compositionally biased region" description="Low complexity" evidence="1">
    <location>
        <begin position="99"/>
        <end position="109"/>
    </location>
</feature>
<dbReference type="AlphaFoldDB" id="A0AAE0CDP8"/>
<protein>
    <submittedName>
        <fullName evidence="2">Uncharacterized protein</fullName>
    </submittedName>
</protein>
<sequence>MVYHLIDSLFLGRLLVTRISSDKIIPTGFSNLRFLHLEQLASCFRPPDCSVVRLPHQVPTTRSISSLAGNIRIPQYVLPPMASPRRVSLSSGIRAARAASIPGPAGPHGSPSPSPAPGRPSSSPFAVSEDENTIVPMSTMVRKPTSISRAPTSAEFHADEAVWKSAPVRASTASDFRDRLDYVSHYGKKEFCCRLLRAYGYMAAVGLTLDTSEADTDFTILLANLSYEEAARISPHDERAALQRLRFHVEGIGDPDSNRYWTRLRDVIIDETIGPAPQLAVFRKLGDKHLRMQPGYDDVNTQGGGPPPRPQAVGGDFPPRHPVVPSAGASRIRDEGALARLSEPWK</sequence>
<evidence type="ECO:0000313" key="2">
    <source>
        <dbReference type="EMBL" id="KAK3253183.1"/>
    </source>
</evidence>
<dbReference type="EMBL" id="LGRX02024971">
    <property type="protein sequence ID" value="KAK3253183.1"/>
    <property type="molecule type" value="Genomic_DNA"/>
</dbReference>
<feature type="region of interest" description="Disordered" evidence="1">
    <location>
        <begin position="99"/>
        <end position="127"/>
    </location>
</feature>
<dbReference type="Proteomes" id="UP001190700">
    <property type="component" value="Unassembled WGS sequence"/>
</dbReference>
<gene>
    <name evidence="3" type="ORF">CYMTET_12061</name>
    <name evidence="2" type="ORF">CYMTET_37551</name>
</gene>